<proteinExistence type="predicted"/>
<name>A0AAI8EUJ0_XANAC</name>
<dbReference type="Proteomes" id="UP000000576">
    <property type="component" value="Chromosome"/>
</dbReference>
<accession>A0AAI8EUJ0</accession>
<organism evidence="2 3">
    <name type="scientific">Xanthomonas axonopodis pv. citri (strain 306)</name>
    <dbReference type="NCBI Taxonomy" id="190486"/>
    <lineage>
        <taxon>Bacteria</taxon>
        <taxon>Pseudomonadati</taxon>
        <taxon>Pseudomonadota</taxon>
        <taxon>Gammaproteobacteria</taxon>
        <taxon>Lysobacterales</taxon>
        <taxon>Lysobacteraceae</taxon>
        <taxon>Xanthomonas</taxon>
    </lineage>
</organism>
<gene>
    <name evidence="2" type="ordered locus">XAC4235</name>
</gene>
<dbReference type="EMBL" id="AE008923">
    <property type="protein sequence ID" value="AAM39070.1"/>
    <property type="molecule type" value="Genomic_DNA"/>
</dbReference>
<evidence type="ECO:0000313" key="2">
    <source>
        <dbReference type="EMBL" id="AAM39070.1"/>
    </source>
</evidence>
<protein>
    <submittedName>
        <fullName evidence="2">Uncharacterized protein</fullName>
    </submittedName>
</protein>
<evidence type="ECO:0000313" key="3">
    <source>
        <dbReference type="Proteomes" id="UP000000576"/>
    </source>
</evidence>
<feature type="region of interest" description="Disordered" evidence="1">
    <location>
        <begin position="264"/>
        <end position="289"/>
    </location>
</feature>
<evidence type="ECO:0000256" key="1">
    <source>
        <dbReference type="SAM" id="MobiDB-lite"/>
    </source>
</evidence>
<feature type="compositionally biased region" description="Basic residues" evidence="1">
    <location>
        <begin position="271"/>
        <end position="282"/>
    </location>
</feature>
<sequence length="363" mass="40945">MHCPTRFTDTAISFLHAFSRRWTWPHACSCCACWRRPCCPPGSDMAGLRLLRACGPGPSAMETVAWNAKRPSGWTCSRARTSWLHAFWQLWRCPSSPQCALMALSWSRRSSRPCGSLLQLSCLPCVRPWTVQSFWRRRSRPPFFSWRGYSVRSFSQPSFLLTSSSRFFLSRLAWLRSSLLRSSLQQSSSSHLRCWPPWSRLPAAGARIHALPSAGLHRRPRAARRCSRPMAPLHPPSPCRSCPRCVARSTNACVQWSVQTATSARRDRAHAPHQRRYRHGHAARAGAVHAPLQRRRSWAVLSPNGTLSMNASRRSPVSSVAVVFAYAVLSDVKRRRLPGHLQAAMAQRSMKRAAYPAGTPQCR</sequence>
<dbReference type="KEGG" id="xac:XAC4235"/>
<reference evidence="2 3" key="1">
    <citation type="journal article" date="2002" name="Nature">
        <title>Comparison of the genomes of two Xanthomonas pathogens with differing host specificities.</title>
        <authorList>
            <person name="da Silva A.C."/>
            <person name="Ferro J.A."/>
            <person name="Reinach F.C."/>
            <person name="Farah C.S."/>
            <person name="Furlan L.R."/>
            <person name="Quaggio R.B."/>
            <person name="Monteiro-Vitorello C.B."/>
            <person name="Van Sluys M.A."/>
            <person name="Almeida N.F."/>
            <person name="Alves L.M."/>
            <person name="do Amaral A.M."/>
            <person name="Bertolini M.C."/>
            <person name="Camargo L.E."/>
            <person name="Camarotte G."/>
            <person name="Cannavan F."/>
            <person name="Cardozo J."/>
            <person name="Chambergo F."/>
            <person name="Ciapina L.P."/>
            <person name="Cicarelli R.M."/>
            <person name="Coutinho L.L."/>
            <person name="Cursino-Santos J.R."/>
            <person name="El-Dorry H."/>
            <person name="Faria J.B."/>
            <person name="Ferreira A.J."/>
            <person name="Ferreira R.C."/>
            <person name="Ferro M.I."/>
            <person name="Formighieri E.F."/>
            <person name="Franco M.C."/>
            <person name="Greggio C.C."/>
            <person name="Gruber A."/>
            <person name="Katsuyama A.M."/>
            <person name="Kishi L.T."/>
            <person name="Leite R.P."/>
            <person name="Lemos E.G."/>
            <person name="Lemos M.V."/>
            <person name="Locali E.C."/>
            <person name="Machado M.A."/>
            <person name="Madeira A.M."/>
            <person name="Martinez-Rossi N.M."/>
            <person name="Martins E.C."/>
            <person name="Meidanis J."/>
            <person name="Menck C.F."/>
            <person name="Miyaki C.Y."/>
            <person name="Moon D.H."/>
            <person name="Moreira L.M."/>
            <person name="Novo M.T."/>
            <person name="Okura V.K."/>
            <person name="Oliveira M.C."/>
            <person name="Oliveira V.R."/>
            <person name="Pereira H.A."/>
            <person name="Rossi A."/>
            <person name="Sena J.A."/>
            <person name="Silva C."/>
            <person name="de Souza R.F."/>
            <person name="Spinola L.A."/>
            <person name="Takita M.A."/>
            <person name="Tamura R.E."/>
            <person name="Teixeira E.C."/>
            <person name="Tezza R.I."/>
            <person name="Trindade dos Santos M."/>
            <person name="Truffi D."/>
            <person name="Tsai S.M."/>
            <person name="White F.F."/>
            <person name="Setubal J.C."/>
            <person name="Kitajima J.P."/>
        </authorList>
    </citation>
    <scope>NUCLEOTIDE SEQUENCE [LARGE SCALE GENOMIC DNA]</scope>
    <source>
        <strain evidence="2 3">306</strain>
    </source>
</reference>
<dbReference type="AlphaFoldDB" id="A0AAI8EUJ0"/>